<evidence type="ECO:0000313" key="2">
    <source>
        <dbReference type="EMBL" id="PJG49941.1"/>
    </source>
</evidence>
<sequence>NVDPFAWLALTLQRIANGWPNSEIDALMPWNHAT</sequence>
<organism evidence="2 3">
    <name type="scientific">Bradyrhizobium forestalis</name>
    <dbReference type="NCBI Taxonomy" id="1419263"/>
    <lineage>
        <taxon>Bacteria</taxon>
        <taxon>Pseudomonadati</taxon>
        <taxon>Pseudomonadota</taxon>
        <taxon>Alphaproteobacteria</taxon>
        <taxon>Hyphomicrobiales</taxon>
        <taxon>Nitrobacteraceae</taxon>
        <taxon>Bradyrhizobium</taxon>
    </lineage>
</organism>
<accession>A0A2M8QWI3</accession>
<evidence type="ECO:0000313" key="3">
    <source>
        <dbReference type="Proteomes" id="UP000231194"/>
    </source>
</evidence>
<evidence type="ECO:0000259" key="1">
    <source>
        <dbReference type="Pfam" id="PF13817"/>
    </source>
</evidence>
<gene>
    <name evidence="2" type="ORF">CVM73_39140</name>
</gene>
<dbReference type="EMBL" id="PGVG01000174">
    <property type="protein sequence ID" value="PJG49941.1"/>
    <property type="molecule type" value="Genomic_DNA"/>
</dbReference>
<name>A0A2M8QWI3_9BRAD</name>
<feature type="non-terminal residue" evidence="2">
    <location>
        <position position="1"/>
    </location>
</feature>
<dbReference type="AlphaFoldDB" id="A0A2M8QWI3"/>
<dbReference type="Proteomes" id="UP000231194">
    <property type="component" value="Unassembled WGS sequence"/>
</dbReference>
<comment type="caution">
    <text evidence="2">The sequence shown here is derived from an EMBL/GenBank/DDBJ whole genome shotgun (WGS) entry which is preliminary data.</text>
</comment>
<dbReference type="Pfam" id="PF13817">
    <property type="entry name" value="DDE_Tnp_IS66_C"/>
    <property type="match status" value="1"/>
</dbReference>
<feature type="domain" description="Transposase IS66 C-terminal" evidence="1">
    <location>
        <begin position="1"/>
        <end position="30"/>
    </location>
</feature>
<protein>
    <recommendedName>
        <fullName evidence="1">Transposase IS66 C-terminal domain-containing protein</fullName>
    </recommendedName>
</protein>
<dbReference type="InterPro" id="IPR039552">
    <property type="entry name" value="IS66_C"/>
</dbReference>
<reference evidence="2 3" key="1">
    <citation type="submission" date="2017-11" db="EMBL/GenBank/DDBJ databases">
        <title>Bradyrhizobium forestalis sp. nov., an efficient nitrogen-fixing bacterium isolated from nodules of forest legume species in the Amazon.</title>
        <authorList>
            <person name="Costa E.M."/>
            <person name="Guimaraes A."/>
            <person name="Carvalho T.S."/>
            <person name="Rodrigues T.L."/>
            <person name="Ribeiro P.R.A."/>
            <person name="Lebbe L."/>
            <person name="Willems A."/>
            <person name="Moreira F.M.S."/>
        </authorList>
    </citation>
    <scope>NUCLEOTIDE SEQUENCE [LARGE SCALE GENOMIC DNA]</scope>
    <source>
        <strain evidence="2 3">INPA54B</strain>
    </source>
</reference>
<keyword evidence="3" id="KW-1185">Reference proteome</keyword>
<dbReference type="OrthoDB" id="9800877at2"/>
<proteinExistence type="predicted"/>
<dbReference type="RefSeq" id="WP_146006775.1">
    <property type="nucleotide sequence ID" value="NZ_PGVG01000174.1"/>
</dbReference>